<keyword evidence="4" id="KW-1185">Reference proteome</keyword>
<evidence type="ECO:0000259" key="2">
    <source>
        <dbReference type="Pfam" id="PF25459"/>
    </source>
</evidence>
<accession>A0A409YB81</accession>
<feature type="region of interest" description="Disordered" evidence="1">
    <location>
        <begin position="1"/>
        <end position="156"/>
    </location>
</feature>
<protein>
    <recommendedName>
        <fullName evidence="2">BBC1/AIM3 cysteine proteinase-fold domain-containing protein</fullName>
    </recommendedName>
</protein>
<dbReference type="InParanoid" id="A0A409YB81"/>
<dbReference type="Pfam" id="PF25459">
    <property type="entry name" value="AIM3_BBC1_C"/>
    <property type="match status" value="1"/>
</dbReference>
<comment type="caution">
    <text evidence="3">The sequence shown here is derived from an EMBL/GenBank/DDBJ whole genome shotgun (WGS) entry which is preliminary data.</text>
</comment>
<dbReference type="AlphaFoldDB" id="A0A409YB81"/>
<proteinExistence type="predicted"/>
<sequence length="538" mass="57733">MKKTNWDPYSGAPPPPPPPPRTLVNRSTKPTLAPLPPPPSRTSSAASSSASNSVARSNSLSPAPPPPLPARGPSSASPPQLPPRSSKGPAPPPPPPRSSSSINYSKPPPPPGPLVSKPSAASGPPPIVRATRPDSQTRQTAPYAAAPPENDIDWANLSPEDKEVFFSWLDEFFANFRPPPPPRAKSDAVTGGRAHTPSHGPPPLRPSAKPATWSRSQVGTQSNLPLTPPPAAKHGSAASELAAYFAPTTPWTGAWYHSTTAAAVPPPLVGKNDHRFRISWRSFKNDKTTYVGVLFADLSIFWGSVKFDMTQPEDPSTTQRHAVFLPPPKALGKEQLVEAHETYGETIALFAESFLGSGQYCARGECWDLASEALKYFKDYDYIPTPVPSISRMHGHLIFEASASNGGRDVVGQWHGGDDRVRRGDIIQWRRARVSMKKGRYAGGYSTLGDPDHTAVIVSDAIPSLSPRDGASLNPSDLGEIVVVEQSVGNPPSRQEYDLSGFEEGEVWIYRPIGMQVYLGISDITAEPPEGLQGLQSL</sequence>
<name>A0A409YB81_9AGAR</name>
<feature type="domain" description="BBC1/AIM3 cysteine proteinase-fold" evidence="2">
    <location>
        <begin position="319"/>
        <end position="521"/>
    </location>
</feature>
<dbReference type="OrthoDB" id="3357271at2759"/>
<feature type="region of interest" description="Disordered" evidence="1">
    <location>
        <begin position="176"/>
        <end position="234"/>
    </location>
</feature>
<dbReference type="EMBL" id="NHYE01001016">
    <property type="protein sequence ID" value="PPR00264.1"/>
    <property type="molecule type" value="Genomic_DNA"/>
</dbReference>
<feature type="compositionally biased region" description="Pro residues" evidence="1">
    <location>
        <begin position="11"/>
        <end position="21"/>
    </location>
</feature>
<feature type="compositionally biased region" description="Low complexity" evidence="1">
    <location>
        <begin position="71"/>
        <end position="88"/>
    </location>
</feature>
<dbReference type="STRING" id="231916.A0A409YB81"/>
<evidence type="ECO:0000313" key="3">
    <source>
        <dbReference type="EMBL" id="PPR00264.1"/>
    </source>
</evidence>
<evidence type="ECO:0000256" key="1">
    <source>
        <dbReference type="SAM" id="MobiDB-lite"/>
    </source>
</evidence>
<organism evidence="3 4">
    <name type="scientific">Gymnopilus dilepis</name>
    <dbReference type="NCBI Taxonomy" id="231916"/>
    <lineage>
        <taxon>Eukaryota</taxon>
        <taxon>Fungi</taxon>
        <taxon>Dikarya</taxon>
        <taxon>Basidiomycota</taxon>
        <taxon>Agaricomycotina</taxon>
        <taxon>Agaricomycetes</taxon>
        <taxon>Agaricomycetidae</taxon>
        <taxon>Agaricales</taxon>
        <taxon>Agaricineae</taxon>
        <taxon>Hymenogastraceae</taxon>
        <taxon>Gymnopilus</taxon>
    </lineage>
</organism>
<reference evidence="3 4" key="1">
    <citation type="journal article" date="2018" name="Evol. Lett.">
        <title>Horizontal gene cluster transfer increased hallucinogenic mushroom diversity.</title>
        <authorList>
            <person name="Reynolds H.T."/>
            <person name="Vijayakumar V."/>
            <person name="Gluck-Thaler E."/>
            <person name="Korotkin H.B."/>
            <person name="Matheny P.B."/>
            <person name="Slot J.C."/>
        </authorList>
    </citation>
    <scope>NUCLEOTIDE SEQUENCE [LARGE SCALE GENOMIC DNA]</scope>
    <source>
        <strain evidence="3 4">SRW20</strain>
    </source>
</reference>
<dbReference type="InterPro" id="IPR057402">
    <property type="entry name" value="AIM3_BBC1_C"/>
</dbReference>
<evidence type="ECO:0000313" key="4">
    <source>
        <dbReference type="Proteomes" id="UP000284706"/>
    </source>
</evidence>
<gene>
    <name evidence="3" type="ORF">CVT26_009016</name>
</gene>
<feature type="compositionally biased region" description="Low complexity" evidence="1">
    <location>
        <begin position="41"/>
        <end position="61"/>
    </location>
</feature>
<dbReference type="Proteomes" id="UP000284706">
    <property type="component" value="Unassembled WGS sequence"/>
</dbReference>
<feature type="compositionally biased region" description="Polar residues" evidence="1">
    <location>
        <begin position="213"/>
        <end position="225"/>
    </location>
</feature>